<dbReference type="PROSITE" id="PS51781">
    <property type="entry name" value="SH3B"/>
    <property type="match status" value="1"/>
</dbReference>
<sequence length="236" mass="27680">MNKNYLNIFITLTIILFCKKPIQKSTINNDKEESKIEYSEYKKNIASKLIIRDKPDISGKQIAYLNKCDLVKFISEEQNIVKIDDLEFPFYKIQTLDGITGYAYGGYLWHTTLTPDSDFYKSKYVLNKAPFNILGKWKQYPDDEKELNYYYIFTKDTATLDYYFPPEEETDFTPSRDPHEYAKGPYTYDGCCEINVPLESGKNLKFNVVKFKGETTLMTNCFIFDPKLKEELSDLK</sequence>
<protein>
    <submittedName>
        <fullName evidence="2">SH3 domain-containing protein</fullName>
    </submittedName>
</protein>
<name>A0A4V3JL19_9LEPT</name>
<dbReference type="Gene3D" id="2.30.30.40">
    <property type="entry name" value="SH3 Domains"/>
    <property type="match status" value="1"/>
</dbReference>
<proteinExistence type="predicted"/>
<dbReference type="Proteomes" id="UP000298009">
    <property type="component" value="Unassembled WGS sequence"/>
</dbReference>
<comment type="caution">
    <text evidence="2">The sequence shown here is derived from an EMBL/GenBank/DDBJ whole genome shotgun (WGS) entry which is preliminary data.</text>
</comment>
<dbReference type="Pfam" id="PF08239">
    <property type="entry name" value="SH3_3"/>
    <property type="match status" value="1"/>
</dbReference>
<reference evidence="2" key="1">
    <citation type="journal article" date="2019" name="PLoS Negl. Trop. Dis.">
        <title>Revisiting the worldwide diversity of Leptospira species in the environment.</title>
        <authorList>
            <person name="Vincent A.T."/>
            <person name="Schiettekatte O."/>
            <person name="Bourhy P."/>
            <person name="Veyrier F.J."/>
            <person name="Picardeau M."/>
        </authorList>
    </citation>
    <scope>NUCLEOTIDE SEQUENCE [LARGE SCALE GENOMIC DNA]</scope>
    <source>
        <strain evidence="2">201800287</strain>
    </source>
</reference>
<evidence type="ECO:0000313" key="3">
    <source>
        <dbReference type="Proteomes" id="UP000298009"/>
    </source>
</evidence>
<evidence type="ECO:0000259" key="1">
    <source>
        <dbReference type="PROSITE" id="PS51781"/>
    </source>
</evidence>
<dbReference type="RefSeq" id="WP_135599692.1">
    <property type="nucleotide sequence ID" value="NZ_RQFK01000005.1"/>
</dbReference>
<dbReference type="EMBL" id="RQFK01000005">
    <property type="protein sequence ID" value="TGK89254.1"/>
    <property type="molecule type" value="Genomic_DNA"/>
</dbReference>
<keyword evidence="3" id="KW-1185">Reference proteome</keyword>
<dbReference type="InterPro" id="IPR003646">
    <property type="entry name" value="SH3-like_bac-type"/>
</dbReference>
<organism evidence="2 3">
    <name type="scientific">Leptospira noumeaensis</name>
    <dbReference type="NCBI Taxonomy" id="2484964"/>
    <lineage>
        <taxon>Bacteria</taxon>
        <taxon>Pseudomonadati</taxon>
        <taxon>Spirochaetota</taxon>
        <taxon>Spirochaetia</taxon>
        <taxon>Leptospirales</taxon>
        <taxon>Leptospiraceae</taxon>
        <taxon>Leptospira</taxon>
    </lineage>
</organism>
<feature type="domain" description="SH3b" evidence="1">
    <location>
        <begin position="39"/>
        <end position="112"/>
    </location>
</feature>
<evidence type="ECO:0000313" key="2">
    <source>
        <dbReference type="EMBL" id="TGK89254.1"/>
    </source>
</evidence>
<accession>A0A4V3JL19</accession>
<dbReference type="AlphaFoldDB" id="A0A4V3JL19"/>
<gene>
    <name evidence="2" type="ORF">EHQ24_00100</name>
</gene>
<dbReference type="OrthoDB" id="9813118at2"/>